<dbReference type="OrthoDB" id="2847160at2"/>
<keyword evidence="1" id="KW-0472">Membrane</keyword>
<dbReference type="Proteomes" id="UP000228754">
    <property type="component" value="Unassembled WGS sequence"/>
</dbReference>
<name>A0A2A5J1K4_BACPU</name>
<evidence type="ECO:0000313" key="3">
    <source>
        <dbReference type="Proteomes" id="UP000228754"/>
    </source>
</evidence>
<keyword evidence="1" id="KW-0812">Transmembrane</keyword>
<accession>A0A2A5J1K4</accession>
<keyword evidence="1" id="KW-1133">Transmembrane helix</keyword>
<organism evidence="2 3">
    <name type="scientific">Bacillus pumilus</name>
    <name type="common">Bacillus mesentericus</name>
    <dbReference type="NCBI Taxonomy" id="1408"/>
    <lineage>
        <taxon>Bacteria</taxon>
        <taxon>Bacillati</taxon>
        <taxon>Bacillota</taxon>
        <taxon>Bacilli</taxon>
        <taxon>Bacillales</taxon>
        <taxon>Bacillaceae</taxon>
        <taxon>Bacillus</taxon>
    </lineage>
</organism>
<dbReference type="AlphaFoldDB" id="A0A2A5J1K4"/>
<comment type="caution">
    <text evidence="2">The sequence shown here is derived from an EMBL/GenBank/DDBJ whole genome shotgun (WGS) entry which is preliminary data.</text>
</comment>
<feature type="transmembrane region" description="Helical" evidence="1">
    <location>
        <begin position="6"/>
        <end position="23"/>
    </location>
</feature>
<reference evidence="2 3" key="1">
    <citation type="submission" date="2017-06" db="EMBL/GenBank/DDBJ databases">
        <title>Draft Genome Sequence of Bacillus sp Strain 36R Isolated from saline sediment at Atanasia, Sonora, Mexico.</title>
        <authorList>
            <person name="Sanchez Diaz R."/>
            <person name="Quiroz Macias M.E."/>
            <person name="Ibarra Gamez J.C."/>
            <person name="Enciso Ibarra J."/>
            <person name="Gomez Gil B."/>
            <person name="Galaviz Silva L."/>
        </authorList>
    </citation>
    <scope>NUCLEOTIDE SEQUENCE [LARGE SCALE GENOMIC DNA]</scope>
    <source>
        <strain evidence="2 3">36R_ATNSAL</strain>
    </source>
</reference>
<sequence>MRNKVIVISVMTIIFILISMFRYQQVNSEYSNYKVTEKNLTTNETFEFLKISHTFKKAKKINTIDEMRNKITEYRIPFTLKNKTNDKLPLHPEFYRMMRGEEETQTIDFINNKTGKRIKDINPHQYLNGTVTFTFGNNGEGNLKTPKLHMIGSDGVSVEKFIVEIDYFK</sequence>
<evidence type="ECO:0000256" key="1">
    <source>
        <dbReference type="SAM" id="Phobius"/>
    </source>
</evidence>
<proteinExistence type="predicted"/>
<evidence type="ECO:0000313" key="2">
    <source>
        <dbReference type="EMBL" id="PCK23468.1"/>
    </source>
</evidence>
<gene>
    <name evidence="2" type="ORF">CEY02_01090</name>
</gene>
<dbReference type="EMBL" id="NKHG01000006">
    <property type="protein sequence ID" value="PCK23468.1"/>
    <property type="molecule type" value="Genomic_DNA"/>
</dbReference>
<protein>
    <submittedName>
        <fullName evidence="2">Uncharacterized protein</fullName>
    </submittedName>
</protein>